<proteinExistence type="predicted"/>
<feature type="compositionally biased region" description="Basic and acidic residues" evidence="2">
    <location>
        <begin position="8"/>
        <end position="18"/>
    </location>
</feature>
<name>A0ABD5S8G0_9EURY</name>
<feature type="domain" description="Glycosyl transferase family 1" evidence="3">
    <location>
        <begin position="21"/>
        <end position="146"/>
    </location>
</feature>
<gene>
    <name evidence="4" type="ORF">ACFQEU_04465</name>
</gene>
<dbReference type="RefSeq" id="WP_379779672.1">
    <property type="nucleotide sequence ID" value="NZ_JBHSWW010000036.1"/>
</dbReference>
<sequence length="193" mass="20772">VSGRHSPSGRDGRSDRSGSDAPEWRLTVVGNRGVAPAHTERLVERTASLGLDNRVEFVGELPDDDLVSTFDRSHVCCVPARYEAFGMVHLEAMEHGVVPIAGSLGGTGEFLRDGTNGFLVDPTADRTIADRIRRLATDRDRLAALGVAGLRTAERHPDWDETTDRIRTFLRSVVEGATGDEYGSADTVGGDTA</sequence>
<reference evidence="4 5" key="1">
    <citation type="journal article" date="2019" name="Int. J. Syst. Evol. Microbiol.">
        <title>The Global Catalogue of Microorganisms (GCM) 10K type strain sequencing project: providing services to taxonomists for standard genome sequencing and annotation.</title>
        <authorList>
            <consortium name="The Broad Institute Genomics Platform"/>
            <consortium name="The Broad Institute Genome Sequencing Center for Infectious Disease"/>
            <person name="Wu L."/>
            <person name="Ma J."/>
        </authorList>
    </citation>
    <scope>NUCLEOTIDE SEQUENCE [LARGE SCALE GENOMIC DNA]</scope>
    <source>
        <strain evidence="4 5">CGMCC 1.3239</strain>
    </source>
</reference>
<dbReference type="EC" id="2.4.-.-" evidence="4"/>
<dbReference type="AlphaFoldDB" id="A0ABD5S8G0"/>
<keyword evidence="1 4" id="KW-0808">Transferase</keyword>
<dbReference type="PANTHER" id="PTHR46401">
    <property type="entry name" value="GLYCOSYLTRANSFERASE WBBK-RELATED"/>
    <property type="match status" value="1"/>
</dbReference>
<evidence type="ECO:0000259" key="3">
    <source>
        <dbReference type="Pfam" id="PF00534"/>
    </source>
</evidence>
<keyword evidence="5" id="KW-1185">Reference proteome</keyword>
<accession>A0ABD5S8G0</accession>
<dbReference type="InterPro" id="IPR001296">
    <property type="entry name" value="Glyco_trans_1"/>
</dbReference>
<feature type="region of interest" description="Disordered" evidence="2">
    <location>
        <begin position="1"/>
        <end position="23"/>
    </location>
</feature>
<dbReference type="CDD" id="cd03801">
    <property type="entry name" value="GT4_PimA-like"/>
    <property type="match status" value="1"/>
</dbReference>
<evidence type="ECO:0000256" key="1">
    <source>
        <dbReference type="ARBA" id="ARBA00022679"/>
    </source>
</evidence>
<evidence type="ECO:0000313" key="5">
    <source>
        <dbReference type="Proteomes" id="UP001596442"/>
    </source>
</evidence>
<dbReference type="GO" id="GO:0016757">
    <property type="term" value="F:glycosyltransferase activity"/>
    <property type="evidence" value="ECO:0007669"/>
    <property type="project" value="UniProtKB-KW"/>
</dbReference>
<evidence type="ECO:0000313" key="4">
    <source>
        <dbReference type="EMBL" id="MFC6752720.1"/>
    </source>
</evidence>
<organism evidence="4 5">
    <name type="scientific">Halorubrum tibetense</name>
    <dbReference type="NCBI Taxonomy" id="175631"/>
    <lineage>
        <taxon>Archaea</taxon>
        <taxon>Methanobacteriati</taxon>
        <taxon>Methanobacteriota</taxon>
        <taxon>Stenosarchaea group</taxon>
        <taxon>Halobacteria</taxon>
        <taxon>Halobacteriales</taxon>
        <taxon>Haloferacaceae</taxon>
        <taxon>Halorubrum</taxon>
    </lineage>
</organism>
<dbReference type="PANTHER" id="PTHR46401:SF2">
    <property type="entry name" value="GLYCOSYLTRANSFERASE WBBK-RELATED"/>
    <property type="match status" value="1"/>
</dbReference>
<dbReference type="Proteomes" id="UP001596442">
    <property type="component" value="Unassembled WGS sequence"/>
</dbReference>
<protein>
    <submittedName>
        <fullName evidence="4">Glycosyltransferase family 4 protein</fullName>
        <ecNumber evidence="4">2.4.-.-</ecNumber>
    </submittedName>
</protein>
<dbReference type="Gene3D" id="3.40.50.2000">
    <property type="entry name" value="Glycogen Phosphorylase B"/>
    <property type="match status" value="2"/>
</dbReference>
<feature type="non-terminal residue" evidence="4">
    <location>
        <position position="1"/>
    </location>
</feature>
<dbReference type="SUPFAM" id="SSF53756">
    <property type="entry name" value="UDP-Glycosyltransferase/glycogen phosphorylase"/>
    <property type="match status" value="1"/>
</dbReference>
<evidence type="ECO:0000256" key="2">
    <source>
        <dbReference type="SAM" id="MobiDB-lite"/>
    </source>
</evidence>
<dbReference type="Pfam" id="PF00534">
    <property type="entry name" value="Glycos_transf_1"/>
    <property type="match status" value="1"/>
</dbReference>
<comment type="caution">
    <text evidence="4">The sequence shown here is derived from an EMBL/GenBank/DDBJ whole genome shotgun (WGS) entry which is preliminary data.</text>
</comment>
<keyword evidence="4" id="KW-0328">Glycosyltransferase</keyword>
<dbReference type="EMBL" id="JBHSWW010000036">
    <property type="protein sequence ID" value="MFC6752720.1"/>
    <property type="molecule type" value="Genomic_DNA"/>
</dbReference>